<proteinExistence type="predicted"/>
<reference evidence="3" key="1">
    <citation type="journal article" date="2014" name="Int. J. Syst. Evol. Microbiol.">
        <title>Complete genome sequence of Corynebacterium casei LMG S-19264T (=DSM 44701T), isolated from a smear-ripened cheese.</title>
        <authorList>
            <consortium name="US DOE Joint Genome Institute (JGI-PGF)"/>
            <person name="Walter F."/>
            <person name="Albersmeier A."/>
            <person name="Kalinowski J."/>
            <person name="Ruckert C."/>
        </authorList>
    </citation>
    <scope>NUCLEOTIDE SEQUENCE</scope>
    <source>
        <strain evidence="3">JCM 12289</strain>
    </source>
</reference>
<sequence>MDGNNPPSDEQYQASLDRIDRLVSAFADGQQFERLTNHQQREAEFAIEMFHELLYGYEYVPLDDPDEHSLEAVCRELYPAKISAEADHFETVAPVIGAFLRFLDARGAIENGDRLAGHVESLGDTIVDAAADPANWGMAKSMVMSGDLDDATQLDIAADVAASSELPEAPLDPPEWEPTESLDPDKGLPSAEVDRLEEIINSLSPESDAVLASLAAATDDVQGDVDPDVALERAGVAPEEYDAVVEEIVTRMDEEGSELIPSPGDTADSAVLDPDTAREFLELEGQLLLYANDRFDVVPGIDSYEAFKRLSTDEIQPIHDTLYREENAVEVIEEFGRENPAGLSPAHLETIESWLNYEAGQFFIVEHLDDGTVFLDPDEPRAYKVTGVYDSYAAVLPEEALPVAVTSVVLLPYDGQIVTNGMEEFDMLAGMAMQMIKDDPETAYEEAKHRFGIAETLPPADEPTRSDAERLRFYTKNQDNRERFADEIETLKDETDELARIYHEQLGKANARRLGREFRDLGLEEAYVAIYDGQVVTTAPTEPQLEETLSEIMPDETVDHPYVYHYDP</sequence>
<keyword evidence="1" id="KW-0175">Coiled coil</keyword>
<dbReference type="RefSeq" id="WP_244702445.1">
    <property type="nucleotide sequence ID" value="NZ_BAAADN010000017.1"/>
</dbReference>
<keyword evidence="5" id="KW-1185">Reference proteome</keyword>
<reference evidence="3" key="3">
    <citation type="submission" date="2023-12" db="EMBL/GenBank/DDBJ databases">
        <authorList>
            <person name="Sun Q."/>
            <person name="Inoue M."/>
        </authorList>
    </citation>
    <scope>NUCLEOTIDE SEQUENCE</scope>
    <source>
        <strain evidence="3">JCM 12289</strain>
    </source>
</reference>
<dbReference type="Proteomes" id="UP001500962">
    <property type="component" value="Unassembled WGS sequence"/>
</dbReference>
<protein>
    <submittedName>
        <fullName evidence="3">Uncharacterized protein</fullName>
    </submittedName>
</protein>
<evidence type="ECO:0000313" key="3">
    <source>
        <dbReference type="EMBL" id="GAA0455501.1"/>
    </source>
</evidence>
<dbReference type="Proteomes" id="UP000830542">
    <property type="component" value="Chromosome"/>
</dbReference>
<dbReference type="AlphaFoldDB" id="A0AAV3SE20"/>
<reference evidence="4" key="2">
    <citation type="submission" date="2022-04" db="EMBL/GenBank/DDBJ databases">
        <title>Sequencing and genomic assembly of Halococcus dombrowskii.</title>
        <authorList>
            <person name="Lim S.W."/>
            <person name="MacLea K.S."/>
        </authorList>
    </citation>
    <scope>NUCLEOTIDE SEQUENCE</scope>
    <source>
        <strain evidence="4">H4</strain>
    </source>
</reference>
<evidence type="ECO:0000256" key="1">
    <source>
        <dbReference type="SAM" id="Coils"/>
    </source>
</evidence>
<evidence type="ECO:0000313" key="6">
    <source>
        <dbReference type="Proteomes" id="UP001500962"/>
    </source>
</evidence>
<dbReference type="EMBL" id="CP095005">
    <property type="protein sequence ID" value="UOO95144.1"/>
    <property type="molecule type" value="Genomic_DNA"/>
</dbReference>
<evidence type="ECO:0000256" key="2">
    <source>
        <dbReference type="SAM" id="MobiDB-lite"/>
    </source>
</evidence>
<feature type="region of interest" description="Disordered" evidence="2">
    <location>
        <begin position="164"/>
        <end position="189"/>
    </location>
</feature>
<evidence type="ECO:0000313" key="4">
    <source>
        <dbReference type="EMBL" id="UOO95144.1"/>
    </source>
</evidence>
<name>A0AAV3SE20_HALDO</name>
<organism evidence="3 6">
    <name type="scientific">Halococcus dombrowskii</name>
    <dbReference type="NCBI Taxonomy" id="179637"/>
    <lineage>
        <taxon>Archaea</taxon>
        <taxon>Methanobacteriati</taxon>
        <taxon>Methanobacteriota</taxon>
        <taxon>Stenosarchaea group</taxon>
        <taxon>Halobacteria</taxon>
        <taxon>Halobacteriales</taxon>
        <taxon>Halococcaceae</taxon>
        <taxon>Halococcus</taxon>
    </lineage>
</organism>
<gene>
    <name evidence="3" type="ORF">GCM10008985_09200</name>
    <name evidence="4" type="ORF">MUK72_00095</name>
</gene>
<accession>A0AAV3SE20</accession>
<dbReference type="EMBL" id="BAAADN010000017">
    <property type="protein sequence ID" value="GAA0455501.1"/>
    <property type="molecule type" value="Genomic_DNA"/>
</dbReference>
<evidence type="ECO:0000313" key="5">
    <source>
        <dbReference type="Proteomes" id="UP000830542"/>
    </source>
</evidence>
<feature type="coiled-coil region" evidence="1">
    <location>
        <begin position="474"/>
        <end position="501"/>
    </location>
</feature>
<dbReference type="GeneID" id="71760201"/>
<dbReference type="KEGG" id="hdo:MUK72_00095"/>